<feature type="active site" description="Proton donor" evidence="8">
    <location>
        <position position="60"/>
    </location>
</feature>
<comment type="similarity">
    <text evidence="1">Belongs to the cytidine and deoxycytidylate deaminase family. ADAT2 subfamily.</text>
</comment>
<dbReference type="SUPFAM" id="SSF53927">
    <property type="entry name" value="Cytidine deaminase-like"/>
    <property type="match status" value="1"/>
</dbReference>
<dbReference type="CDD" id="cd01285">
    <property type="entry name" value="nucleoside_deaminase"/>
    <property type="match status" value="1"/>
</dbReference>
<evidence type="ECO:0000256" key="3">
    <source>
        <dbReference type="ARBA" id="ARBA00022694"/>
    </source>
</evidence>
<evidence type="ECO:0000259" key="9">
    <source>
        <dbReference type="PROSITE" id="PS51747"/>
    </source>
</evidence>
<comment type="subunit">
    <text evidence="2 8">Homodimer.</text>
</comment>
<keyword evidence="3 8" id="KW-0819">tRNA processing</keyword>
<evidence type="ECO:0000256" key="5">
    <source>
        <dbReference type="ARBA" id="ARBA00022801"/>
    </source>
</evidence>
<dbReference type="GO" id="GO:0008270">
    <property type="term" value="F:zinc ion binding"/>
    <property type="evidence" value="ECO:0007669"/>
    <property type="project" value="UniProtKB-UniRule"/>
</dbReference>
<dbReference type="Pfam" id="PF14437">
    <property type="entry name" value="MafB19-deam"/>
    <property type="match status" value="1"/>
</dbReference>
<reference evidence="10" key="2">
    <citation type="journal article" date="2021" name="PeerJ">
        <title>Extensive microbial diversity within the chicken gut microbiome revealed by metagenomics and culture.</title>
        <authorList>
            <person name="Gilroy R."/>
            <person name="Ravi A."/>
            <person name="Getino M."/>
            <person name="Pursley I."/>
            <person name="Horton D.L."/>
            <person name="Alikhan N.F."/>
            <person name="Baker D."/>
            <person name="Gharbi K."/>
            <person name="Hall N."/>
            <person name="Watson M."/>
            <person name="Adriaenssens E.M."/>
            <person name="Foster-Nyarko E."/>
            <person name="Jarju S."/>
            <person name="Secka A."/>
            <person name="Antonio M."/>
            <person name="Oren A."/>
            <person name="Chaudhuri R.R."/>
            <person name="La Ragione R."/>
            <person name="Hildebrand F."/>
            <person name="Pallen M.J."/>
        </authorList>
    </citation>
    <scope>NUCLEOTIDE SEQUENCE</scope>
    <source>
        <strain evidence="10">ChiW17-6978</strain>
    </source>
</reference>
<dbReference type="PANTHER" id="PTHR11079:SF202">
    <property type="entry name" value="TRNA-SPECIFIC ADENOSINE DEAMINASE"/>
    <property type="match status" value="1"/>
</dbReference>
<dbReference type="Gene3D" id="3.40.140.10">
    <property type="entry name" value="Cytidine Deaminase, domain 2"/>
    <property type="match status" value="1"/>
</dbReference>
<reference evidence="10" key="1">
    <citation type="submission" date="2020-10" db="EMBL/GenBank/DDBJ databases">
        <authorList>
            <person name="Gilroy R."/>
        </authorList>
    </citation>
    <scope>NUCLEOTIDE SEQUENCE</scope>
    <source>
        <strain evidence="10">ChiW17-6978</strain>
    </source>
</reference>
<name>A0A9D1GPI6_9MOLU</name>
<evidence type="ECO:0000256" key="1">
    <source>
        <dbReference type="ARBA" id="ARBA00010669"/>
    </source>
</evidence>
<dbReference type="InterPro" id="IPR016192">
    <property type="entry name" value="APOBEC/CMP_deaminase_Zn-bd"/>
</dbReference>
<dbReference type="InterPro" id="IPR058535">
    <property type="entry name" value="MafB19-deam"/>
</dbReference>
<dbReference type="EC" id="3.5.4.33" evidence="8"/>
<dbReference type="NCBIfam" id="NF008113">
    <property type="entry name" value="PRK10860.1"/>
    <property type="match status" value="1"/>
</dbReference>
<accession>A0A9D1GPI6</accession>
<protein>
    <recommendedName>
        <fullName evidence="8">tRNA-specific adenosine deaminase</fullName>
        <ecNumber evidence="8">3.5.4.33</ecNumber>
    </recommendedName>
</protein>
<dbReference type="PROSITE" id="PS51747">
    <property type="entry name" value="CYT_DCMP_DEAMINASES_2"/>
    <property type="match status" value="1"/>
</dbReference>
<evidence type="ECO:0000313" key="11">
    <source>
        <dbReference type="Proteomes" id="UP000886758"/>
    </source>
</evidence>
<keyword evidence="5 8" id="KW-0378">Hydrolase</keyword>
<comment type="function">
    <text evidence="8">Catalyzes the deamination of adenosine to inosine at the wobble position 34 of tRNA(Arg2).</text>
</comment>
<evidence type="ECO:0000256" key="4">
    <source>
        <dbReference type="ARBA" id="ARBA00022723"/>
    </source>
</evidence>
<evidence type="ECO:0000256" key="8">
    <source>
        <dbReference type="HAMAP-Rule" id="MF_00972"/>
    </source>
</evidence>
<evidence type="ECO:0000256" key="2">
    <source>
        <dbReference type="ARBA" id="ARBA00011738"/>
    </source>
</evidence>
<keyword evidence="6 8" id="KW-0862">Zinc</keyword>
<dbReference type="Proteomes" id="UP000886758">
    <property type="component" value="Unassembled WGS sequence"/>
</dbReference>
<dbReference type="InterPro" id="IPR016193">
    <property type="entry name" value="Cytidine_deaminase-like"/>
</dbReference>
<dbReference type="InterPro" id="IPR028883">
    <property type="entry name" value="tRNA_aden_deaminase"/>
</dbReference>
<comment type="catalytic activity">
    <reaction evidence="7 8">
        <text>adenosine(34) in tRNA + H2O + H(+) = inosine(34) in tRNA + NH4(+)</text>
        <dbReference type="Rhea" id="RHEA:43168"/>
        <dbReference type="Rhea" id="RHEA-COMP:10373"/>
        <dbReference type="Rhea" id="RHEA-COMP:10374"/>
        <dbReference type="ChEBI" id="CHEBI:15377"/>
        <dbReference type="ChEBI" id="CHEBI:15378"/>
        <dbReference type="ChEBI" id="CHEBI:28938"/>
        <dbReference type="ChEBI" id="CHEBI:74411"/>
        <dbReference type="ChEBI" id="CHEBI:82852"/>
        <dbReference type="EC" id="3.5.4.33"/>
    </reaction>
</comment>
<feature type="binding site" evidence="8">
    <location>
        <position position="58"/>
    </location>
    <ligand>
        <name>Zn(2+)</name>
        <dbReference type="ChEBI" id="CHEBI:29105"/>
        <note>catalytic</note>
    </ligand>
</feature>
<sequence>MRFCIVTKDEFYMKEALKQARKAYLKNETPIGAVLVYQDTIIARAYNQRQTKQNVLAHAEISVLNKACKKLGAWRLEECCLYVTLEPCVMCTGAIIQSRLKRVVYGAQNHRFGCHQSAIRLFDVPFNHQVSVTSGILEVECSRILTDFFQELRKKSL</sequence>
<proteinExistence type="inferred from homology"/>
<evidence type="ECO:0000256" key="7">
    <source>
        <dbReference type="ARBA" id="ARBA00048045"/>
    </source>
</evidence>
<dbReference type="PROSITE" id="PS00903">
    <property type="entry name" value="CYT_DCMP_DEAMINASES_1"/>
    <property type="match status" value="1"/>
</dbReference>
<feature type="domain" description="CMP/dCMP-type deaminase" evidence="9">
    <location>
        <begin position="7"/>
        <end position="125"/>
    </location>
</feature>
<evidence type="ECO:0000313" key="10">
    <source>
        <dbReference type="EMBL" id="HIT49464.1"/>
    </source>
</evidence>
<evidence type="ECO:0000256" key="6">
    <source>
        <dbReference type="ARBA" id="ARBA00022833"/>
    </source>
</evidence>
<gene>
    <name evidence="8" type="primary">tadA</name>
    <name evidence="10" type="ORF">IAD46_00400</name>
</gene>
<organism evidence="10 11">
    <name type="scientific">Candidatus Pelethenecus faecipullorum</name>
    <dbReference type="NCBI Taxonomy" id="2840900"/>
    <lineage>
        <taxon>Bacteria</taxon>
        <taxon>Bacillati</taxon>
        <taxon>Mycoplasmatota</taxon>
        <taxon>Mollicutes</taxon>
        <taxon>Candidatus Pelethenecus</taxon>
    </lineage>
</organism>
<dbReference type="PANTHER" id="PTHR11079">
    <property type="entry name" value="CYTOSINE DEAMINASE FAMILY MEMBER"/>
    <property type="match status" value="1"/>
</dbReference>
<dbReference type="HAMAP" id="MF_00972">
    <property type="entry name" value="tRNA_aden_deaminase"/>
    <property type="match status" value="1"/>
</dbReference>
<dbReference type="AlphaFoldDB" id="A0A9D1GPI6"/>
<dbReference type="EMBL" id="DVLF01000014">
    <property type="protein sequence ID" value="HIT49464.1"/>
    <property type="molecule type" value="Genomic_DNA"/>
</dbReference>
<keyword evidence="4 8" id="KW-0479">Metal-binding</keyword>
<comment type="caution">
    <text evidence="10">The sequence shown here is derived from an EMBL/GenBank/DDBJ whole genome shotgun (WGS) entry which is preliminary data.</text>
</comment>
<dbReference type="GO" id="GO:0002100">
    <property type="term" value="P:tRNA wobble adenosine to inosine editing"/>
    <property type="evidence" value="ECO:0007669"/>
    <property type="project" value="UniProtKB-UniRule"/>
</dbReference>
<feature type="binding site" evidence="8">
    <location>
        <position position="88"/>
    </location>
    <ligand>
        <name>Zn(2+)</name>
        <dbReference type="ChEBI" id="CHEBI:29105"/>
        <note>catalytic</note>
    </ligand>
</feature>
<feature type="binding site" evidence="8">
    <location>
        <position position="91"/>
    </location>
    <ligand>
        <name>Zn(2+)</name>
        <dbReference type="ChEBI" id="CHEBI:29105"/>
        <note>catalytic</note>
    </ligand>
</feature>
<dbReference type="FunFam" id="3.40.140.10:FF:000005">
    <property type="entry name" value="tRNA-specific adenosine deaminase"/>
    <property type="match status" value="1"/>
</dbReference>
<comment type="cofactor">
    <cofactor evidence="8">
        <name>Zn(2+)</name>
        <dbReference type="ChEBI" id="CHEBI:29105"/>
    </cofactor>
    <text evidence="8">Binds 1 zinc ion per subunit.</text>
</comment>
<dbReference type="InterPro" id="IPR002125">
    <property type="entry name" value="CMP_dCMP_dom"/>
</dbReference>
<dbReference type="GO" id="GO:0052717">
    <property type="term" value="F:tRNA-specific adenosine-34 deaminase activity"/>
    <property type="evidence" value="ECO:0007669"/>
    <property type="project" value="UniProtKB-UniRule"/>
</dbReference>